<protein>
    <submittedName>
        <fullName evidence="1">Uncharacterized protein</fullName>
    </submittedName>
</protein>
<dbReference type="EMBL" id="CP036343">
    <property type="protein sequence ID" value="QDT90805.1"/>
    <property type="molecule type" value="Genomic_DNA"/>
</dbReference>
<dbReference type="RefSeq" id="WP_145227026.1">
    <property type="nucleotide sequence ID" value="NZ_CP036343.1"/>
</dbReference>
<sequence length="71" mass="7997">MVSHWHCSENIISWSFRIQLHRIAGGRGCSPGVLKIEAVGGDWLCINSENELEQVILYASEAQDRKARDSQ</sequence>
<proteinExistence type="predicted"/>
<dbReference type="AlphaFoldDB" id="A0A517VCR7"/>
<evidence type="ECO:0000313" key="2">
    <source>
        <dbReference type="Proteomes" id="UP000316855"/>
    </source>
</evidence>
<organism evidence="1 2">
    <name type="scientific">Gimesia algae</name>
    <dbReference type="NCBI Taxonomy" id="2527971"/>
    <lineage>
        <taxon>Bacteria</taxon>
        <taxon>Pseudomonadati</taxon>
        <taxon>Planctomycetota</taxon>
        <taxon>Planctomycetia</taxon>
        <taxon>Planctomycetales</taxon>
        <taxon>Planctomycetaceae</taxon>
        <taxon>Gimesia</taxon>
    </lineage>
</organism>
<accession>A0A517VCR7</accession>
<gene>
    <name evidence="1" type="ORF">Pan161_24590</name>
</gene>
<dbReference type="KEGG" id="gax:Pan161_24590"/>
<dbReference type="Proteomes" id="UP000316855">
    <property type="component" value="Chromosome"/>
</dbReference>
<evidence type="ECO:0000313" key="1">
    <source>
        <dbReference type="EMBL" id="QDT90805.1"/>
    </source>
</evidence>
<name>A0A517VCR7_9PLAN</name>
<reference evidence="1 2" key="1">
    <citation type="submission" date="2019-02" db="EMBL/GenBank/DDBJ databases">
        <title>Deep-cultivation of Planctomycetes and their phenomic and genomic characterization uncovers novel biology.</title>
        <authorList>
            <person name="Wiegand S."/>
            <person name="Jogler M."/>
            <person name="Boedeker C."/>
            <person name="Pinto D."/>
            <person name="Vollmers J."/>
            <person name="Rivas-Marin E."/>
            <person name="Kohn T."/>
            <person name="Peeters S.H."/>
            <person name="Heuer A."/>
            <person name="Rast P."/>
            <person name="Oberbeckmann S."/>
            <person name="Bunk B."/>
            <person name="Jeske O."/>
            <person name="Meyerdierks A."/>
            <person name="Storesund J.E."/>
            <person name="Kallscheuer N."/>
            <person name="Luecker S."/>
            <person name="Lage O.M."/>
            <person name="Pohl T."/>
            <person name="Merkel B.J."/>
            <person name="Hornburger P."/>
            <person name="Mueller R.-W."/>
            <person name="Bruemmer F."/>
            <person name="Labrenz M."/>
            <person name="Spormann A.M."/>
            <person name="Op den Camp H."/>
            <person name="Overmann J."/>
            <person name="Amann R."/>
            <person name="Jetten M.S.M."/>
            <person name="Mascher T."/>
            <person name="Medema M.H."/>
            <person name="Devos D.P."/>
            <person name="Kaster A.-K."/>
            <person name="Ovreas L."/>
            <person name="Rohde M."/>
            <person name="Galperin M.Y."/>
            <person name="Jogler C."/>
        </authorList>
    </citation>
    <scope>NUCLEOTIDE SEQUENCE [LARGE SCALE GENOMIC DNA]</scope>
    <source>
        <strain evidence="1 2">Pan161</strain>
    </source>
</reference>
<keyword evidence="2" id="KW-1185">Reference proteome</keyword>